<organism evidence="1 2">
    <name type="scientific">Fusarium duplospermum</name>
    <dbReference type="NCBI Taxonomy" id="1325734"/>
    <lineage>
        <taxon>Eukaryota</taxon>
        <taxon>Fungi</taxon>
        <taxon>Dikarya</taxon>
        <taxon>Ascomycota</taxon>
        <taxon>Pezizomycotina</taxon>
        <taxon>Sordariomycetes</taxon>
        <taxon>Hypocreomycetidae</taxon>
        <taxon>Hypocreales</taxon>
        <taxon>Nectriaceae</taxon>
        <taxon>Fusarium</taxon>
        <taxon>Fusarium solani species complex</taxon>
    </lineage>
</organism>
<sequence>MFEYYNKQINLLKGRQDVLLSTPEESEWRPQQLYDDRAPYQASFDRLHLTEEPTSRVFVHLLYARSYGIREGIREDGWLSDWALVELHQDKFEQPLGLLANQIPMDSLPSETTELAYARQPNTNRRLFEKGSELSLTGIIPEASIAKPPDVGLCHVSGLVVGGALNLTLGCLNGFKFVTRRPFGDDKPFEEWCVVSIDEGGDFLSPETQGHVSLT</sequence>
<dbReference type="EMBL" id="NKCI01000011">
    <property type="protein sequence ID" value="RSL69973.1"/>
    <property type="molecule type" value="Genomic_DNA"/>
</dbReference>
<reference evidence="1 2" key="1">
    <citation type="submission" date="2017-06" db="EMBL/GenBank/DDBJ databases">
        <title>Comparative genomic analysis of Ambrosia Fusariam Clade fungi.</title>
        <authorList>
            <person name="Stajich J.E."/>
            <person name="Carrillo J."/>
            <person name="Kijimoto T."/>
            <person name="Eskalen A."/>
            <person name="O'Donnell K."/>
            <person name="Kasson M."/>
        </authorList>
    </citation>
    <scope>NUCLEOTIDE SEQUENCE [LARGE SCALE GENOMIC DNA]</scope>
    <source>
        <strain evidence="1 2">NRRL62584</strain>
    </source>
</reference>
<gene>
    <name evidence="1" type="ORF">CEP54_001945</name>
</gene>
<name>A0A428QXR6_9HYPO</name>
<proteinExistence type="predicted"/>
<dbReference type="STRING" id="1325734.A0A428QXR6"/>
<comment type="caution">
    <text evidence="1">The sequence shown here is derived from an EMBL/GenBank/DDBJ whole genome shotgun (WGS) entry which is preliminary data.</text>
</comment>
<accession>A0A428QXR6</accession>
<dbReference type="OrthoDB" id="5424209at2759"/>
<keyword evidence="2" id="KW-1185">Reference proteome</keyword>
<dbReference type="Proteomes" id="UP000288168">
    <property type="component" value="Unassembled WGS sequence"/>
</dbReference>
<dbReference type="AlphaFoldDB" id="A0A428QXR6"/>
<evidence type="ECO:0000313" key="2">
    <source>
        <dbReference type="Proteomes" id="UP000288168"/>
    </source>
</evidence>
<evidence type="ECO:0000313" key="1">
    <source>
        <dbReference type="EMBL" id="RSL69973.1"/>
    </source>
</evidence>
<protein>
    <submittedName>
        <fullName evidence="1">Uncharacterized protein</fullName>
    </submittedName>
</protein>